<dbReference type="AlphaFoldDB" id="A0A1G5DMA0"/>
<dbReference type="STRING" id="381306.AN478_08075"/>
<organism evidence="6 7">
    <name type="scientific">Thiohalorhabdus denitrificans</name>
    <dbReference type="NCBI Taxonomy" id="381306"/>
    <lineage>
        <taxon>Bacteria</taxon>
        <taxon>Pseudomonadati</taxon>
        <taxon>Pseudomonadota</taxon>
        <taxon>Gammaproteobacteria</taxon>
        <taxon>Thiohalorhabdales</taxon>
        <taxon>Thiohalorhabdaceae</taxon>
        <taxon>Thiohalorhabdus</taxon>
    </lineage>
</organism>
<feature type="region of interest" description="Disordered" evidence="2">
    <location>
        <begin position="480"/>
        <end position="515"/>
    </location>
</feature>
<evidence type="ECO:0000313" key="6">
    <source>
        <dbReference type="EMBL" id="SCY15697.1"/>
    </source>
</evidence>
<keyword evidence="7" id="KW-1185">Reference proteome</keyword>
<dbReference type="PANTHER" id="PTHR30332:SF17">
    <property type="entry name" value="TYPE IV PILIATION SYSTEM PROTEIN DR_0774-RELATED"/>
    <property type="match status" value="1"/>
</dbReference>
<proteinExistence type="inferred from homology"/>
<evidence type="ECO:0000313" key="7">
    <source>
        <dbReference type="Proteomes" id="UP000183104"/>
    </source>
</evidence>
<feature type="compositionally biased region" description="Polar residues" evidence="2">
    <location>
        <begin position="213"/>
        <end position="229"/>
    </location>
</feature>
<dbReference type="InterPro" id="IPR050810">
    <property type="entry name" value="Bact_Secretion_Sys_Channel"/>
</dbReference>
<dbReference type="InterPro" id="IPR001775">
    <property type="entry name" value="GspD/PilQ"/>
</dbReference>
<dbReference type="GO" id="GO:0009306">
    <property type="term" value="P:protein secretion"/>
    <property type="evidence" value="ECO:0007669"/>
    <property type="project" value="InterPro"/>
</dbReference>
<evidence type="ECO:0000259" key="4">
    <source>
        <dbReference type="Pfam" id="PF04972"/>
    </source>
</evidence>
<dbReference type="EMBL" id="FMUN01000003">
    <property type="protein sequence ID" value="SCY15697.1"/>
    <property type="molecule type" value="Genomic_DNA"/>
</dbReference>
<evidence type="ECO:0000256" key="2">
    <source>
        <dbReference type="SAM" id="MobiDB-lite"/>
    </source>
</evidence>
<feature type="region of interest" description="Disordered" evidence="2">
    <location>
        <begin position="213"/>
        <end position="243"/>
    </location>
</feature>
<dbReference type="Proteomes" id="UP000183104">
    <property type="component" value="Unassembled WGS sequence"/>
</dbReference>
<name>A0A1G5DMA0_9GAMM</name>
<comment type="similarity">
    <text evidence="1">Belongs to the bacterial secretin family.</text>
</comment>
<protein>
    <submittedName>
        <fullName evidence="6">Pilus assembly protein CpaC</fullName>
    </submittedName>
</protein>
<dbReference type="GO" id="GO:0015627">
    <property type="term" value="C:type II protein secretion system complex"/>
    <property type="evidence" value="ECO:0007669"/>
    <property type="project" value="TreeGrafter"/>
</dbReference>
<feature type="domain" description="Pilus formation protein N-terminal" evidence="5">
    <location>
        <begin position="55"/>
        <end position="124"/>
    </location>
</feature>
<dbReference type="Pfam" id="PF04972">
    <property type="entry name" value="BON"/>
    <property type="match status" value="1"/>
</dbReference>
<dbReference type="InterPro" id="IPR032789">
    <property type="entry name" value="T2SS-T3SS_pil_N"/>
</dbReference>
<accession>A0A1G5DMA0</accession>
<feature type="domain" description="Type II/III secretion system secretin-like" evidence="3">
    <location>
        <begin position="282"/>
        <end position="450"/>
    </location>
</feature>
<evidence type="ECO:0000259" key="5">
    <source>
        <dbReference type="Pfam" id="PF13629"/>
    </source>
</evidence>
<dbReference type="InterPro" id="IPR007055">
    <property type="entry name" value="BON_dom"/>
</dbReference>
<dbReference type="OrthoDB" id="9775455at2"/>
<evidence type="ECO:0000259" key="3">
    <source>
        <dbReference type="Pfam" id="PF00263"/>
    </source>
</evidence>
<dbReference type="Pfam" id="PF00263">
    <property type="entry name" value="Secretin"/>
    <property type="match status" value="1"/>
</dbReference>
<gene>
    <name evidence="6" type="ORF">SAMN05661077_1381</name>
</gene>
<dbReference type="InterPro" id="IPR004846">
    <property type="entry name" value="T2SS/T3SS_dom"/>
</dbReference>
<feature type="domain" description="BON" evidence="4">
    <location>
        <begin position="129"/>
        <end position="188"/>
    </location>
</feature>
<evidence type="ECO:0000256" key="1">
    <source>
        <dbReference type="RuleBase" id="RU004003"/>
    </source>
</evidence>
<reference evidence="7" key="1">
    <citation type="submission" date="2016-10" db="EMBL/GenBank/DDBJ databases">
        <authorList>
            <person name="Varghese N."/>
        </authorList>
    </citation>
    <scope>NUCLEOTIDE SEQUENCE [LARGE SCALE GENOMIC DNA]</scope>
    <source>
        <strain evidence="7">HL 19</strain>
    </source>
</reference>
<sequence>MRAARLLGKTNGARGNVAHWLGAVVALLGVAAPITAIGQGDQGKKVELELGDQEKEEFRLAVGKSKILRSPRPVEQLILGSQEVADVKLLTSRQVLILGKSPGLTNLALRSEQGDLIALLDVLVGHDLTAIKRKLHEVLPEEEDIQVRASSGSVLLSGQVSSKEAMDTALAVTRSFAGENVTNRLQVGGGQQVLLEVKVSEVNRDALRSLGVDTTNNLGDTPQGGNNFGSPAPGMAGTPEAGASGTAGDDFAFDFLQESTLQATPFGTLGMLFEGVNFQVKALEEKGLASTLAEPNIIALSGQEASFLVGGEFPVPAAQSSAGAEGMNAITVEFKEFGVGLEFTPTVLSPGKININLQTEVSNIDPTASFRTPGGFNIPGLATRRASSTVELGDGESFALAGLIESEDQSTVTKFPVLGDIPILGALFRSTDFQQNQSELVIIVTPHLVKPARAERMALPTDGVLPPSRFDQYLMGRVEGLAPEEPGDGHREADEAPAGTPPEDGGMEGAYGHQL</sequence>
<dbReference type="Pfam" id="PF13629">
    <property type="entry name" value="T2SS-T3SS_pil_N"/>
    <property type="match status" value="1"/>
</dbReference>
<dbReference type="PRINTS" id="PR00811">
    <property type="entry name" value="BCTERIALGSPD"/>
</dbReference>
<dbReference type="PANTHER" id="PTHR30332">
    <property type="entry name" value="PROBABLE GENERAL SECRETION PATHWAY PROTEIN D"/>
    <property type="match status" value="1"/>
</dbReference>